<comment type="similarity">
    <text evidence="4">Belongs to the glucosamine/galactosamine-6-phosphate isomerase family. NagB subfamily.</text>
</comment>
<accession>A0ABD5IVB5</accession>
<sequence>MKIIEVRDYKEMSQKAAEWIIHQVRINPHSVLGLATGGTMLGTYAALVEDYRNHQTTYRHVHTVNLDEYIGLDGDHPNSYRYYMNHHFFHFIDIPPSQTHIPNGLAKDVEAECQRYEGVIEGVGGIDLQIVGIGQNGHIGFNEPGTSFDSTTHVVRLAESTRKANARFFSSIEEVPTHAITMGIATIMKSKQILLLASGEEKATILSQLLETEVTPAIPASILKTHDNVTIMADQKALALVSEEQRKVYAQ</sequence>
<protein>
    <recommendedName>
        <fullName evidence="4">Glucosamine-6-phosphate deaminase</fullName>
        <ecNumber evidence="4">3.5.99.6</ecNumber>
    </recommendedName>
    <alternativeName>
        <fullName evidence="4">GlcN6P deaminase</fullName>
        <shortName evidence="4">GNPDA</shortName>
    </alternativeName>
    <alternativeName>
        <fullName evidence="4">Glucosamine-6-phosphate isomerase</fullName>
    </alternativeName>
</protein>
<dbReference type="EC" id="3.5.99.6" evidence="4"/>
<feature type="active site" description="Proton acceptor; for enolization step" evidence="4">
    <location>
        <position position="67"/>
    </location>
</feature>
<feature type="active site" description="Proton acceptor; for ring-opening step" evidence="4">
    <location>
        <position position="138"/>
    </location>
</feature>
<dbReference type="Gene3D" id="3.40.50.1360">
    <property type="match status" value="1"/>
</dbReference>
<comment type="pathway">
    <text evidence="4">Amino-sugar metabolism; N-acetylneuraminate degradation; D-fructose 6-phosphate from N-acetylneuraminate: step 5/5.</text>
</comment>
<dbReference type="FunFam" id="3.40.50.1360:FF:000003">
    <property type="entry name" value="Glucosamine-6-phosphate deaminase"/>
    <property type="match status" value="1"/>
</dbReference>
<dbReference type="CDD" id="cd01399">
    <property type="entry name" value="GlcN6P_deaminase"/>
    <property type="match status" value="1"/>
</dbReference>
<dbReference type="InterPro" id="IPR006148">
    <property type="entry name" value="Glc/Gal-6P_isomerase"/>
</dbReference>
<name>A0ABD5IVB5_9BACL</name>
<feature type="domain" description="Glucosamine/galactosamine-6-phosphate isomerase" evidence="5">
    <location>
        <begin position="10"/>
        <end position="229"/>
    </location>
</feature>
<organism evidence="6 7">
    <name type="scientific">Anoxybacteroides rupiense</name>
    <dbReference type="NCBI Taxonomy" id="311460"/>
    <lineage>
        <taxon>Bacteria</taxon>
        <taxon>Bacillati</taxon>
        <taxon>Bacillota</taxon>
        <taxon>Bacilli</taxon>
        <taxon>Bacillales</taxon>
        <taxon>Anoxybacillaceae</taxon>
        <taxon>Anoxybacteroides</taxon>
    </lineage>
</organism>
<comment type="catalytic activity">
    <reaction evidence="1 4">
        <text>alpha-D-glucosamine 6-phosphate + H2O = beta-D-fructose 6-phosphate + NH4(+)</text>
        <dbReference type="Rhea" id="RHEA:12172"/>
        <dbReference type="ChEBI" id="CHEBI:15377"/>
        <dbReference type="ChEBI" id="CHEBI:28938"/>
        <dbReference type="ChEBI" id="CHEBI:57634"/>
        <dbReference type="ChEBI" id="CHEBI:75989"/>
        <dbReference type="EC" id="3.5.99.6"/>
    </reaction>
</comment>
<comment type="caution">
    <text evidence="6">The sequence shown here is derived from an EMBL/GenBank/DDBJ whole genome shotgun (WGS) entry which is preliminary data.</text>
</comment>
<gene>
    <name evidence="4 6" type="primary">nagB</name>
    <name evidence="6" type="ORF">P9850_05570</name>
</gene>
<dbReference type="InterPro" id="IPR018321">
    <property type="entry name" value="Glucosamine6P_isomerase_CS"/>
</dbReference>
<reference evidence="6 7" key="1">
    <citation type="submission" date="2023-03" db="EMBL/GenBank/DDBJ databases">
        <title>Bacillus Genome Sequencing.</title>
        <authorList>
            <person name="Dunlap C."/>
        </authorList>
    </citation>
    <scope>NUCLEOTIDE SEQUENCE [LARGE SCALE GENOMIC DNA]</scope>
    <source>
        <strain evidence="6 7">NRS-38</strain>
    </source>
</reference>
<dbReference type="PANTHER" id="PTHR11280">
    <property type="entry name" value="GLUCOSAMINE-6-PHOSPHATE ISOMERASE"/>
    <property type="match status" value="1"/>
</dbReference>
<comment type="function">
    <text evidence="4">Catalyzes the reversible isomerization-deamination of glucosamine 6-phosphate (GlcN6P) to form fructose 6-phosphate (Fru6P) and ammonium ion.</text>
</comment>
<feature type="active site" description="For ring-opening step" evidence="4">
    <location>
        <position position="136"/>
    </location>
</feature>
<dbReference type="NCBIfam" id="TIGR00502">
    <property type="entry name" value="nagB"/>
    <property type="match status" value="1"/>
</dbReference>
<evidence type="ECO:0000256" key="2">
    <source>
        <dbReference type="ARBA" id="ARBA00022801"/>
    </source>
</evidence>
<dbReference type="Pfam" id="PF01182">
    <property type="entry name" value="Glucosamine_iso"/>
    <property type="match status" value="1"/>
</dbReference>
<dbReference type="PANTHER" id="PTHR11280:SF5">
    <property type="entry name" value="GLUCOSAMINE-6-PHOSPHATE ISOMERASE"/>
    <property type="match status" value="1"/>
</dbReference>
<evidence type="ECO:0000313" key="6">
    <source>
        <dbReference type="EMBL" id="MED5051331.1"/>
    </source>
</evidence>
<evidence type="ECO:0000256" key="3">
    <source>
        <dbReference type="ARBA" id="ARBA00023277"/>
    </source>
</evidence>
<dbReference type="Proteomes" id="UP001339962">
    <property type="component" value="Unassembled WGS sequence"/>
</dbReference>
<dbReference type="InterPro" id="IPR037171">
    <property type="entry name" value="NagB/RpiA_transferase-like"/>
</dbReference>
<keyword evidence="2 4" id="KW-0378">Hydrolase</keyword>
<evidence type="ECO:0000256" key="1">
    <source>
        <dbReference type="ARBA" id="ARBA00000644"/>
    </source>
</evidence>
<evidence type="ECO:0000313" key="7">
    <source>
        <dbReference type="Proteomes" id="UP001339962"/>
    </source>
</evidence>
<evidence type="ECO:0000256" key="4">
    <source>
        <dbReference type="HAMAP-Rule" id="MF_01241"/>
    </source>
</evidence>
<dbReference type="GO" id="GO:0004342">
    <property type="term" value="F:glucosamine-6-phosphate deaminase activity"/>
    <property type="evidence" value="ECO:0007669"/>
    <property type="project" value="UniProtKB-UniRule"/>
</dbReference>
<dbReference type="PROSITE" id="PS01161">
    <property type="entry name" value="GLC_GALNAC_ISOMERASE"/>
    <property type="match status" value="1"/>
</dbReference>
<dbReference type="InterPro" id="IPR004547">
    <property type="entry name" value="Glucosamine6P_isomerase"/>
</dbReference>
<dbReference type="AlphaFoldDB" id="A0ABD5IVB5"/>
<comment type="caution">
    <text evidence="4">Lacks conserved residue(s) required for the propagation of feature annotation.</text>
</comment>
<dbReference type="GO" id="GO:0019262">
    <property type="term" value="P:N-acetylneuraminate catabolic process"/>
    <property type="evidence" value="ECO:0007669"/>
    <property type="project" value="UniProtKB-UniRule"/>
</dbReference>
<dbReference type="HAMAP" id="MF_01241">
    <property type="entry name" value="GlcN6P_deamin"/>
    <property type="match status" value="1"/>
</dbReference>
<dbReference type="EMBL" id="JARTLI010000005">
    <property type="protein sequence ID" value="MED5051331.1"/>
    <property type="molecule type" value="Genomic_DNA"/>
</dbReference>
<keyword evidence="3 4" id="KW-0119">Carbohydrate metabolism</keyword>
<proteinExistence type="inferred from homology"/>
<dbReference type="SUPFAM" id="SSF100950">
    <property type="entry name" value="NagB/RpiA/CoA transferase-like"/>
    <property type="match status" value="1"/>
</dbReference>
<evidence type="ECO:0000259" key="5">
    <source>
        <dbReference type="Pfam" id="PF01182"/>
    </source>
</evidence>
<dbReference type="RefSeq" id="WP_328217536.1">
    <property type="nucleotide sequence ID" value="NZ_JARTLI010000005.1"/>
</dbReference>
<dbReference type="GO" id="GO:0006046">
    <property type="term" value="P:N-acetylglucosamine catabolic process"/>
    <property type="evidence" value="ECO:0007669"/>
    <property type="project" value="UniProtKB-UniRule"/>
</dbReference>
<feature type="active site" description="For ring-opening step" evidence="4">
    <location>
        <position position="143"/>
    </location>
</feature>